<dbReference type="HAMAP" id="MF_00688">
    <property type="entry name" value="Leu_Phe_trans"/>
    <property type="match status" value="1"/>
</dbReference>
<evidence type="ECO:0000256" key="7">
    <source>
        <dbReference type="ARBA" id="ARBA00051538"/>
    </source>
</evidence>
<dbReference type="SUPFAM" id="SSF55729">
    <property type="entry name" value="Acyl-CoA N-acyltransferases (Nat)"/>
    <property type="match status" value="1"/>
</dbReference>
<evidence type="ECO:0000256" key="13">
    <source>
        <dbReference type="ARBA" id="ARBA00077165"/>
    </source>
</evidence>
<dbReference type="Pfam" id="PF03588">
    <property type="entry name" value="Leu_Phe_trans"/>
    <property type="match status" value="1"/>
</dbReference>
<dbReference type="Gene3D" id="3.40.630.70">
    <property type="entry name" value="Leucyl/phenylalanyl-tRNA-protein transferase, C-terminal domain"/>
    <property type="match status" value="1"/>
</dbReference>
<gene>
    <name evidence="15" type="primary">aat</name>
    <name evidence="16" type="ORF">DFQ07_0531</name>
</gene>
<comment type="function">
    <text evidence="8 15">Functions in the N-end rule pathway of protein degradation where it conjugates Leu, Phe and, less efficiently, Met from aminoacyl-tRNAs to the N-termini of proteins containing an N-terminal arginine or lysine.</text>
</comment>
<reference evidence="16 17" key="1">
    <citation type="submission" date="2019-03" db="EMBL/GenBank/DDBJ databases">
        <title>Genomic Encyclopedia of Type Strains, Phase III (KMG-III): the genomes of soil and plant-associated and newly described type strains.</title>
        <authorList>
            <person name="Whitman W."/>
        </authorList>
    </citation>
    <scope>NUCLEOTIDE SEQUENCE [LARGE SCALE GENOMIC DNA]</scope>
    <source>
        <strain evidence="16 17">CECT 8283</strain>
    </source>
</reference>
<evidence type="ECO:0000256" key="10">
    <source>
        <dbReference type="ARBA" id="ARBA00066767"/>
    </source>
</evidence>
<comment type="catalytic activity">
    <reaction evidence="6 15">
        <text>N-terminal L-arginyl-[protein] + L-leucyl-tRNA(Leu) = N-terminal L-leucyl-L-arginyl-[protein] + tRNA(Leu) + H(+)</text>
        <dbReference type="Rhea" id="RHEA:50416"/>
        <dbReference type="Rhea" id="RHEA-COMP:9613"/>
        <dbReference type="Rhea" id="RHEA-COMP:9622"/>
        <dbReference type="Rhea" id="RHEA-COMP:12672"/>
        <dbReference type="Rhea" id="RHEA-COMP:12673"/>
        <dbReference type="ChEBI" id="CHEBI:15378"/>
        <dbReference type="ChEBI" id="CHEBI:64719"/>
        <dbReference type="ChEBI" id="CHEBI:78442"/>
        <dbReference type="ChEBI" id="CHEBI:78494"/>
        <dbReference type="ChEBI" id="CHEBI:133044"/>
        <dbReference type="EC" id="2.3.2.6"/>
    </reaction>
</comment>
<comment type="catalytic activity">
    <reaction evidence="7 15">
        <text>N-terminal L-lysyl-[protein] + L-leucyl-tRNA(Leu) = N-terminal L-leucyl-L-lysyl-[protein] + tRNA(Leu) + H(+)</text>
        <dbReference type="Rhea" id="RHEA:12340"/>
        <dbReference type="Rhea" id="RHEA-COMP:9613"/>
        <dbReference type="Rhea" id="RHEA-COMP:9622"/>
        <dbReference type="Rhea" id="RHEA-COMP:12670"/>
        <dbReference type="Rhea" id="RHEA-COMP:12671"/>
        <dbReference type="ChEBI" id="CHEBI:15378"/>
        <dbReference type="ChEBI" id="CHEBI:65249"/>
        <dbReference type="ChEBI" id="CHEBI:78442"/>
        <dbReference type="ChEBI" id="CHEBI:78494"/>
        <dbReference type="ChEBI" id="CHEBI:133043"/>
        <dbReference type="EC" id="2.3.2.6"/>
    </reaction>
</comment>
<evidence type="ECO:0000256" key="4">
    <source>
        <dbReference type="ARBA" id="ARBA00023315"/>
    </source>
</evidence>
<dbReference type="NCBIfam" id="TIGR00667">
    <property type="entry name" value="aat"/>
    <property type="match status" value="1"/>
</dbReference>
<dbReference type="InterPro" id="IPR042203">
    <property type="entry name" value="Leu/Phe-tRNA_Trfase_C"/>
</dbReference>
<dbReference type="PANTHER" id="PTHR30098:SF2">
    <property type="entry name" value="LEUCYL_PHENYLALANYL-TRNA--PROTEIN TRANSFERASE"/>
    <property type="match status" value="1"/>
</dbReference>
<evidence type="ECO:0000256" key="12">
    <source>
        <dbReference type="ARBA" id="ARBA00077136"/>
    </source>
</evidence>
<dbReference type="AlphaFoldDB" id="A0A4R6THV8"/>
<comment type="caution">
    <text evidence="16">The sequence shown here is derived from an EMBL/GenBank/DDBJ whole genome shotgun (WGS) entry which is preliminary data.</text>
</comment>
<evidence type="ECO:0000256" key="5">
    <source>
        <dbReference type="ARBA" id="ARBA00050607"/>
    </source>
</evidence>
<evidence type="ECO:0000256" key="6">
    <source>
        <dbReference type="ARBA" id="ARBA00050652"/>
    </source>
</evidence>
<sequence length="220" mass="25317">MYLAVTTFIITDDMIWLSDKIEFPPYELATDDGVLALGGDLSVERLVYAYQHGIFPWFNEDEPIIWYSPWERMVLFPEEVKISKSMKQILKKGGFTVTENKAFDDVIFNCRHINRFDQLGTWITDEMEDAYINLHDKGYAKSIEVWVDDKLVAGLYGVDLGNGVFCGESMFSKVSNMSKVAFIHLAQKGGYKLIDCQVYNDHLASLGAREIPREEFLEWL</sequence>
<keyword evidence="17" id="KW-1185">Reference proteome</keyword>
<evidence type="ECO:0000256" key="14">
    <source>
        <dbReference type="ARBA" id="ARBA00083640"/>
    </source>
</evidence>
<comment type="subcellular location">
    <subcellularLocation>
        <location evidence="1 15">Cytoplasm</location>
    </subcellularLocation>
</comment>
<evidence type="ECO:0000256" key="11">
    <source>
        <dbReference type="ARBA" id="ARBA00074372"/>
    </source>
</evidence>
<organism evidence="16 17">
    <name type="scientific">Tenacibaculum caenipelagi</name>
    <dbReference type="NCBI Taxonomy" id="1325435"/>
    <lineage>
        <taxon>Bacteria</taxon>
        <taxon>Pseudomonadati</taxon>
        <taxon>Bacteroidota</taxon>
        <taxon>Flavobacteriia</taxon>
        <taxon>Flavobacteriales</taxon>
        <taxon>Flavobacteriaceae</taxon>
        <taxon>Tenacibaculum</taxon>
    </lineage>
</organism>
<dbReference type="InterPro" id="IPR004616">
    <property type="entry name" value="Leu/Phe-tRNA_Trfase"/>
</dbReference>
<evidence type="ECO:0000313" key="17">
    <source>
        <dbReference type="Proteomes" id="UP000295390"/>
    </source>
</evidence>
<evidence type="ECO:0000256" key="1">
    <source>
        <dbReference type="ARBA" id="ARBA00004496"/>
    </source>
</evidence>
<comment type="similarity">
    <text evidence="9 15">Belongs to the L/F-transferase family.</text>
</comment>
<dbReference type="Gene3D" id="3.30.70.3550">
    <property type="entry name" value="Leucyl/phenylalanyl-tRNA-protein transferase, N-terminal domain"/>
    <property type="match status" value="1"/>
</dbReference>
<dbReference type="InterPro" id="IPR042221">
    <property type="entry name" value="Leu/Phe-tRNA_Trfase_N"/>
</dbReference>
<dbReference type="GO" id="GO:0008914">
    <property type="term" value="F:leucyl-tRNA--protein transferase activity"/>
    <property type="evidence" value="ECO:0007669"/>
    <property type="project" value="UniProtKB-UniRule"/>
</dbReference>
<evidence type="ECO:0000256" key="2">
    <source>
        <dbReference type="ARBA" id="ARBA00022490"/>
    </source>
</evidence>
<dbReference type="EC" id="2.3.2.6" evidence="10 15"/>
<dbReference type="GO" id="GO:0005737">
    <property type="term" value="C:cytoplasm"/>
    <property type="evidence" value="ECO:0007669"/>
    <property type="project" value="UniProtKB-SubCell"/>
</dbReference>
<evidence type="ECO:0000256" key="3">
    <source>
        <dbReference type="ARBA" id="ARBA00022679"/>
    </source>
</evidence>
<dbReference type="EMBL" id="SNYH01000001">
    <property type="protein sequence ID" value="TDQ30193.1"/>
    <property type="molecule type" value="Genomic_DNA"/>
</dbReference>
<keyword evidence="2 15" id="KW-0963">Cytoplasm</keyword>
<keyword evidence="4 15" id="KW-0012">Acyltransferase</keyword>
<keyword evidence="3 15" id="KW-0808">Transferase</keyword>
<dbReference type="PANTHER" id="PTHR30098">
    <property type="entry name" value="LEUCYL/PHENYLALANYL-TRNA--PROTEIN TRANSFERASE"/>
    <property type="match status" value="1"/>
</dbReference>
<evidence type="ECO:0000256" key="15">
    <source>
        <dbReference type="HAMAP-Rule" id="MF_00688"/>
    </source>
</evidence>
<dbReference type="Proteomes" id="UP000295390">
    <property type="component" value="Unassembled WGS sequence"/>
</dbReference>
<dbReference type="GO" id="GO:0030163">
    <property type="term" value="P:protein catabolic process"/>
    <property type="evidence" value="ECO:0007669"/>
    <property type="project" value="UniProtKB-UniRule"/>
</dbReference>
<accession>A0A4R6THV8</accession>
<name>A0A4R6THV8_9FLAO</name>
<dbReference type="InterPro" id="IPR016181">
    <property type="entry name" value="Acyl_CoA_acyltransferase"/>
</dbReference>
<evidence type="ECO:0000313" key="16">
    <source>
        <dbReference type="EMBL" id="TDQ30193.1"/>
    </source>
</evidence>
<comment type="catalytic activity">
    <reaction evidence="5 15">
        <text>L-phenylalanyl-tRNA(Phe) + an N-terminal L-alpha-aminoacyl-[protein] = an N-terminal L-phenylalanyl-L-alpha-aminoacyl-[protein] + tRNA(Phe)</text>
        <dbReference type="Rhea" id="RHEA:43632"/>
        <dbReference type="Rhea" id="RHEA-COMP:9668"/>
        <dbReference type="Rhea" id="RHEA-COMP:9699"/>
        <dbReference type="Rhea" id="RHEA-COMP:10636"/>
        <dbReference type="Rhea" id="RHEA-COMP:10637"/>
        <dbReference type="ChEBI" id="CHEBI:78442"/>
        <dbReference type="ChEBI" id="CHEBI:78531"/>
        <dbReference type="ChEBI" id="CHEBI:78597"/>
        <dbReference type="ChEBI" id="CHEBI:83561"/>
        <dbReference type="EC" id="2.3.2.6"/>
    </reaction>
</comment>
<evidence type="ECO:0000256" key="9">
    <source>
        <dbReference type="ARBA" id="ARBA00061535"/>
    </source>
</evidence>
<dbReference type="FunFam" id="3.30.70.3550:FF:000001">
    <property type="entry name" value="Leucyl/phenylalanyl-tRNA--protein transferase"/>
    <property type="match status" value="1"/>
</dbReference>
<evidence type="ECO:0000256" key="8">
    <source>
        <dbReference type="ARBA" id="ARBA00054043"/>
    </source>
</evidence>
<proteinExistence type="inferred from homology"/>
<protein>
    <recommendedName>
        <fullName evidence="11 15">Leucyl/phenylalanyl-tRNA--protein transferase</fullName>
        <ecNumber evidence="10 15">2.3.2.6</ecNumber>
    </recommendedName>
    <alternativeName>
        <fullName evidence="12 15">L/F-transferase</fullName>
    </alternativeName>
    <alternativeName>
        <fullName evidence="13 15">Leucyltransferase</fullName>
    </alternativeName>
    <alternativeName>
        <fullName evidence="14 15">Phenyalanyltransferase</fullName>
    </alternativeName>
</protein>